<name>A0AAN8I8C5_9EURO</name>
<comment type="caution">
    <text evidence="10">The sequence shown here is derived from an EMBL/GenBank/DDBJ whole genome shotgun (WGS) entry which is preliminary data.</text>
</comment>
<feature type="transmembrane region" description="Helical" evidence="9">
    <location>
        <begin position="26"/>
        <end position="45"/>
    </location>
</feature>
<proteinExistence type="inferred from homology"/>
<dbReference type="InterPro" id="IPR009542">
    <property type="entry name" value="Spc1/SPCS1"/>
</dbReference>
<organism evidence="10 11">
    <name type="scientific">Knufia fluminis</name>
    <dbReference type="NCBI Taxonomy" id="191047"/>
    <lineage>
        <taxon>Eukaryota</taxon>
        <taxon>Fungi</taxon>
        <taxon>Dikarya</taxon>
        <taxon>Ascomycota</taxon>
        <taxon>Pezizomycotina</taxon>
        <taxon>Eurotiomycetes</taxon>
        <taxon>Chaetothyriomycetidae</taxon>
        <taxon>Chaetothyriales</taxon>
        <taxon>Trichomeriaceae</taxon>
        <taxon>Knufia</taxon>
    </lineage>
</organism>
<evidence type="ECO:0000256" key="4">
    <source>
        <dbReference type="ARBA" id="ARBA00022692"/>
    </source>
</evidence>
<dbReference type="PANTHER" id="PTHR13202:SF0">
    <property type="entry name" value="SIGNAL PEPTIDASE COMPLEX SUBUNIT 1"/>
    <property type="match status" value="1"/>
</dbReference>
<dbReference type="AlphaFoldDB" id="A0AAN8I8C5"/>
<dbReference type="PANTHER" id="PTHR13202">
    <property type="entry name" value="MICROSOMAL SIGNAL PEPTIDASE 12 KDA SUBUNIT"/>
    <property type="match status" value="1"/>
</dbReference>
<gene>
    <name evidence="10" type="ORF">OHC33_004118</name>
</gene>
<evidence type="ECO:0000256" key="8">
    <source>
        <dbReference type="ARBA" id="ARBA00045204"/>
    </source>
</evidence>
<evidence type="ECO:0000313" key="11">
    <source>
        <dbReference type="Proteomes" id="UP001316803"/>
    </source>
</evidence>
<evidence type="ECO:0000256" key="5">
    <source>
        <dbReference type="ARBA" id="ARBA00022824"/>
    </source>
</evidence>
<comment type="subcellular location">
    <subcellularLocation>
        <location evidence="1">Endoplasmic reticulum membrane</location>
        <topology evidence="1">Multi-pass membrane protein</topology>
    </subcellularLocation>
</comment>
<dbReference type="EMBL" id="JAKLMC020000008">
    <property type="protein sequence ID" value="KAK5954396.1"/>
    <property type="molecule type" value="Genomic_DNA"/>
</dbReference>
<evidence type="ECO:0000256" key="9">
    <source>
        <dbReference type="SAM" id="Phobius"/>
    </source>
</evidence>
<keyword evidence="11" id="KW-1185">Reference proteome</keyword>
<dbReference type="GO" id="GO:0045047">
    <property type="term" value="P:protein targeting to ER"/>
    <property type="evidence" value="ECO:0007669"/>
    <property type="project" value="TreeGrafter"/>
</dbReference>
<evidence type="ECO:0000256" key="2">
    <source>
        <dbReference type="ARBA" id="ARBA00005245"/>
    </source>
</evidence>
<dbReference type="GO" id="GO:0005787">
    <property type="term" value="C:signal peptidase complex"/>
    <property type="evidence" value="ECO:0007669"/>
    <property type="project" value="InterPro"/>
</dbReference>
<dbReference type="GO" id="GO:0006465">
    <property type="term" value="P:signal peptide processing"/>
    <property type="evidence" value="ECO:0007669"/>
    <property type="project" value="InterPro"/>
</dbReference>
<evidence type="ECO:0000256" key="7">
    <source>
        <dbReference type="ARBA" id="ARBA00023136"/>
    </source>
</evidence>
<reference evidence="10 11" key="1">
    <citation type="submission" date="2022-12" db="EMBL/GenBank/DDBJ databases">
        <title>Genomic features and morphological characterization of a novel Knufia sp. strain isolated from spacecraft assembly facility.</title>
        <authorList>
            <person name="Teixeira M."/>
            <person name="Chander A.M."/>
            <person name="Stajich J.E."/>
            <person name="Venkateswaran K."/>
        </authorList>
    </citation>
    <scope>NUCLEOTIDE SEQUENCE [LARGE SCALE GENOMIC DNA]</scope>
    <source>
        <strain evidence="10 11">FJI-L2-BK-P2</strain>
    </source>
</reference>
<evidence type="ECO:0000256" key="1">
    <source>
        <dbReference type="ARBA" id="ARBA00004477"/>
    </source>
</evidence>
<comment type="similarity">
    <text evidence="2">Belongs to the SPCS1 family.</text>
</comment>
<evidence type="ECO:0000256" key="3">
    <source>
        <dbReference type="ARBA" id="ARBA00017059"/>
    </source>
</evidence>
<sequence length="101" mass="10938">MDAIITQLQDVVDGQIDFEGQRVADLLSTVMLIVVSLVALVVGFIQQAIHLTMWITLAGTLATLLVVVPPWPSFNKNPQPWVGSRTKMSHGGILVQGMNVS</sequence>
<evidence type="ECO:0000256" key="6">
    <source>
        <dbReference type="ARBA" id="ARBA00022989"/>
    </source>
</evidence>
<dbReference type="Pfam" id="PF06645">
    <property type="entry name" value="SPC12"/>
    <property type="match status" value="1"/>
</dbReference>
<comment type="function">
    <text evidence="8">Component of the signal peptidase complex (SPC) which catalyzes the cleavage of N-terminal signal sequences from nascent proteins as they are translocated into the lumen of the endoplasmic reticulum. Dispensable for SPC enzymatic activity.</text>
</comment>
<keyword evidence="5" id="KW-0256">Endoplasmic reticulum</keyword>
<accession>A0AAN8I8C5</accession>
<evidence type="ECO:0000313" key="10">
    <source>
        <dbReference type="EMBL" id="KAK5954396.1"/>
    </source>
</evidence>
<keyword evidence="7 9" id="KW-0472">Membrane</keyword>
<protein>
    <recommendedName>
        <fullName evidence="3">Signal peptidase complex subunit 1</fullName>
    </recommendedName>
</protein>
<keyword evidence="4 9" id="KW-0812">Transmembrane</keyword>
<keyword evidence="6 9" id="KW-1133">Transmembrane helix</keyword>
<dbReference type="Proteomes" id="UP001316803">
    <property type="component" value="Unassembled WGS sequence"/>
</dbReference>
<feature type="transmembrane region" description="Helical" evidence="9">
    <location>
        <begin position="52"/>
        <end position="71"/>
    </location>
</feature>